<accession>A6LHP7</accession>
<protein>
    <submittedName>
        <fullName evidence="2">Putative thiol-disulfide isomerase and thioredoxin</fullName>
    </submittedName>
</protein>
<reference evidence="2 3" key="1">
    <citation type="journal article" date="2007" name="PLoS Biol.">
        <title>Evolution of symbiotic bacteria in the distal human intestine.</title>
        <authorList>
            <person name="Xu J."/>
            <person name="Mahowald M.A."/>
            <person name="Ley R.E."/>
            <person name="Lozupone C.A."/>
            <person name="Hamady M."/>
            <person name="Martens E.C."/>
            <person name="Henrissat B."/>
            <person name="Coutinho P.M."/>
            <person name="Minx P."/>
            <person name="Latreille P."/>
            <person name="Cordum H."/>
            <person name="Van Brunt A."/>
            <person name="Kim K."/>
            <person name="Fulton R.S."/>
            <person name="Fulton L.A."/>
            <person name="Clifton S.W."/>
            <person name="Wilson R.K."/>
            <person name="Knight R.D."/>
            <person name="Gordon J.I."/>
        </authorList>
    </citation>
    <scope>NUCLEOTIDE SEQUENCE [LARGE SCALE GENOMIC DNA]</scope>
    <source>
        <strain evidence="3">ATCC 8503 / DSM 20701 / CIP 104284 / JCM 5825 / NCTC 11152</strain>
    </source>
</reference>
<evidence type="ECO:0000313" key="3">
    <source>
        <dbReference type="Proteomes" id="UP000000566"/>
    </source>
</evidence>
<keyword evidence="2" id="KW-0413">Isomerase</keyword>
<dbReference type="AlphaFoldDB" id="A6LHP7"/>
<keyword evidence="3" id="KW-1185">Reference proteome</keyword>
<dbReference type="KEGG" id="pdi:BDI_3510"/>
<name>A6LHP7_PARD8</name>
<evidence type="ECO:0000313" key="2">
    <source>
        <dbReference type="EMBL" id="ABR45211.1"/>
    </source>
</evidence>
<dbReference type="InterPro" id="IPR005243">
    <property type="entry name" value="THIRX-like_proc"/>
</dbReference>
<dbReference type="GO" id="GO:0016853">
    <property type="term" value="F:isomerase activity"/>
    <property type="evidence" value="ECO:0007669"/>
    <property type="project" value="UniProtKB-KW"/>
</dbReference>
<dbReference type="HOGENOM" id="CLU_1925545_0_0_10"/>
<dbReference type="EMBL" id="CP000140">
    <property type="protein sequence ID" value="ABR45211.1"/>
    <property type="molecule type" value="Genomic_DNA"/>
</dbReference>
<dbReference type="STRING" id="435591.BDI_3510"/>
<dbReference type="PANTHER" id="PTHR36450:SF1">
    <property type="entry name" value="THIOREDOXIN"/>
    <property type="match status" value="1"/>
</dbReference>
<proteinExistence type="predicted"/>
<sequence length="131" mass="14141">METKKENKKGFWASLFSPKPCSCSCGSNLIIEEPEKPETSCCCGDKSSANNSGVTEIKILGPGCAKCKSTYQVIERVVSENKLDVKLTKIEDIAEIMSYNIMATPAVVVDGTVKIKGHVPSESEVKQLLGI</sequence>
<dbReference type="BioCyc" id="PDIS435591:G1G5A-3601-MONOMER"/>
<dbReference type="Pfam" id="PF13192">
    <property type="entry name" value="Thioredoxin_3"/>
    <property type="match status" value="1"/>
</dbReference>
<dbReference type="eggNOG" id="COG0526">
    <property type="taxonomic scope" value="Bacteria"/>
</dbReference>
<dbReference type="SUPFAM" id="SSF52833">
    <property type="entry name" value="Thioredoxin-like"/>
    <property type="match status" value="1"/>
</dbReference>
<dbReference type="NCBIfam" id="TIGR00412">
    <property type="entry name" value="redox_disulf_2"/>
    <property type="match status" value="1"/>
</dbReference>
<dbReference type="InterPro" id="IPR036249">
    <property type="entry name" value="Thioredoxin-like_sf"/>
</dbReference>
<gene>
    <name evidence="2" type="ordered locus">BDI_3510</name>
</gene>
<dbReference type="InterPro" id="IPR012336">
    <property type="entry name" value="Thioredoxin-like_fold"/>
</dbReference>
<dbReference type="Proteomes" id="UP000000566">
    <property type="component" value="Chromosome"/>
</dbReference>
<evidence type="ECO:0000259" key="1">
    <source>
        <dbReference type="Pfam" id="PF13192"/>
    </source>
</evidence>
<organism evidence="2 3">
    <name type="scientific">Parabacteroides distasonis (strain ATCC 8503 / DSM 20701 / CIP 104284 / JCM 5825 / NCTC 11152)</name>
    <dbReference type="NCBI Taxonomy" id="435591"/>
    <lineage>
        <taxon>Bacteria</taxon>
        <taxon>Pseudomonadati</taxon>
        <taxon>Bacteroidota</taxon>
        <taxon>Bacteroidia</taxon>
        <taxon>Bacteroidales</taxon>
        <taxon>Tannerellaceae</taxon>
        <taxon>Parabacteroides</taxon>
    </lineage>
</organism>
<feature type="domain" description="Thioredoxin-like fold" evidence="1">
    <location>
        <begin position="56"/>
        <end position="129"/>
    </location>
</feature>
<dbReference type="PANTHER" id="PTHR36450">
    <property type="entry name" value="THIOREDOXIN"/>
    <property type="match status" value="1"/>
</dbReference>
<dbReference type="Gene3D" id="3.40.30.10">
    <property type="entry name" value="Glutaredoxin"/>
    <property type="match status" value="1"/>
</dbReference>
<dbReference type="PaxDb" id="435591-BDI_3510"/>